<dbReference type="AlphaFoldDB" id="A0A4R8LMK0"/>
<proteinExistence type="predicted"/>
<protein>
    <submittedName>
        <fullName evidence="1">Uncharacterized protein</fullName>
    </submittedName>
</protein>
<reference evidence="1 2" key="1">
    <citation type="submission" date="2019-03" db="EMBL/GenBank/DDBJ databases">
        <title>Genomic Encyclopedia of Type Strains, Phase III (KMG-III): the genomes of soil and plant-associated and newly described type strains.</title>
        <authorList>
            <person name="Whitman W."/>
        </authorList>
    </citation>
    <scope>NUCLEOTIDE SEQUENCE [LARGE SCALE GENOMIC DNA]</scope>
    <source>
        <strain evidence="1 2">LMG 29544</strain>
    </source>
</reference>
<evidence type="ECO:0000313" key="2">
    <source>
        <dbReference type="Proteomes" id="UP000295509"/>
    </source>
</evidence>
<dbReference type="Proteomes" id="UP000295509">
    <property type="component" value="Unassembled WGS sequence"/>
</dbReference>
<gene>
    <name evidence="1" type="ORF">BX592_113174</name>
</gene>
<keyword evidence="2" id="KW-1185">Reference proteome</keyword>
<organism evidence="1 2">
    <name type="scientific">Paraburkholderia rhizosphaerae</name>
    <dbReference type="NCBI Taxonomy" id="480658"/>
    <lineage>
        <taxon>Bacteria</taxon>
        <taxon>Pseudomonadati</taxon>
        <taxon>Pseudomonadota</taxon>
        <taxon>Betaproteobacteria</taxon>
        <taxon>Burkholderiales</taxon>
        <taxon>Burkholderiaceae</taxon>
        <taxon>Paraburkholderia</taxon>
    </lineage>
</organism>
<comment type="caution">
    <text evidence="1">The sequence shown here is derived from an EMBL/GenBank/DDBJ whole genome shotgun (WGS) entry which is preliminary data.</text>
</comment>
<accession>A0A4R8LMK0</accession>
<evidence type="ECO:0000313" key="1">
    <source>
        <dbReference type="EMBL" id="TDY46545.1"/>
    </source>
</evidence>
<sequence>MPLNDGDYPMTTLNPAGYLRGDAQINRMRKGTRRIAQTHAFMRRLAYCEETARIAKWHGVASAPGWRGRTVSGM</sequence>
<name>A0A4R8LMK0_9BURK</name>
<dbReference type="EMBL" id="SORE01000013">
    <property type="protein sequence ID" value="TDY46545.1"/>
    <property type="molecule type" value="Genomic_DNA"/>
</dbReference>